<dbReference type="SUPFAM" id="SSF51905">
    <property type="entry name" value="FAD/NAD(P)-binding domain"/>
    <property type="match status" value="1"/>
</dbReference>
<dbReference type="Pfam" id="PF05199">
    <property type="entry name" value="GMC_oxred_C"/>
    <property type="match status" value="1"/>
</dbReference>
<protein>
    <recommendedName>
        <fullName evidence="2">Glucose-methanol-choline oxidoreductase N-terminal domain-containing protein</fullName>
    </recommendedName>
</protein>
<dbReference type="InterPro" id="IPR012132">
    <property type="entry name" value="GMC_OxRdtase"/>
</dbReference>
<evidence type="ECO:0000313" key="3">
    <source>
        <dbReference type="EMBL" id="KAF2888238.1"/>
    </source>
</evidence>
<accession>A0A8K0G7F3</accession>
<dbReference type="GO" id="GO:0050660">
    <property type="term" value="F:flavin adenine dinucleotide binding"/>
    <property type="evidence" value="ECO:0007669"/>
    <property type="project" value="InterPro"/>
</dbReference>
<organism evidence="3 4">
    <name type="scientific">Ignelater luminosus</name>
    <name type="common">Cucubano</name>
    <name type="synonym">Pyrophorus luminosus</name>
    <dbReference type="NCBI Taxonomy" id="2038154"/>
    <lineage>
        <taxon>Eukaryota</taxon>
        <taxon>Metazoa</taxon>
        <taxon>Ecdysozoa</taxon>
        <taxon>Arthropoda</taxon>
        <taxon>Hexapoda</taxon>
        <taxon>Insecta</taxon>
        <taxon>Pterygota</taxon>
        <taxon>Neoptera</taxon>
        <taxon>Endopterygota</taxon>
        <taxon>Coleoptera</taxon>
        <taxon>Polyphaga</taxon>
        <taxon>Elateriformia</taxon>
        <taxon>Elateroidea</taxon>
        <taxon>Elateridae</taxon>
        <taxon>Agrypninae</taxon>
        <taxon>Pyrophorini</taxon>
        <taxon>Ignelater</taxon>
    </lineage>
</organism>
<dbReference type="InterPro" id="IPR007867">
    <property type="entry name" value="GMC_OxRtase_C"/>
</dbReference>
<gene>
    <name evidence="3" type="ORF">ILUMI_17935</name>
</gene>
<dbReference type="Pfam" id="PF00732">
    <property type="entry name" value="GMC_oxred_N"/>
    <property type="match status" value="2"/>
</dbReference>
<dbReference type="OrthoDB" id="269227at2759"/>
<evidence type="ECO:0000313" key="4">
    <source>
        <dbReference type="Proteomes" id="UP000801492"/>
    </source>
</evidence>
<dbReference type="PANTHER" id="PTHR11552:SF215">
    <property type="entry name" value="FI02019P"/>
    <property type="match status" value="1"/>
</dbReference>
<evidence type="ECO:0000256" key="1">
    <source>
        <dbReference type="ARBA" id="ARBA00010790"/>
    </source>
</evidence>
<name>A0A8K0G7F3_IGNLU</name>
<dbReference type="AlphaFoldDB" id="A0A8K0G7F3"/>
<feature type="domain" description="Glucose-methanol-choline oxidoreductase N-terminal" evidence="2">
    <location>
        <begin position="169"/>
        <end position="183"/>
    </location>
</feature>
<keyword evidence="4" id="KW-1185">Reference proteome</keyword>
<dbReference type="PANTHER" id="PTHR11552">
    <property type="entry name" value="GLUCOSE-METHANOL-CHOLINE GMC OXIDOREDUCTASE"/>
    <property type="match status" value="1"/>
</dbReference>
<dbReference type="InterPro" id="IPR036188">
    <property type="entry name" value="FAD/NAD-bd_sf"/>
</dbReference>
<dbReference type="SUPFAM" id="SSF54373">
    <property type="entry name" value="FAD-linked reductases, C-terminal domain"/>
    <property type="match status" value="1"/>
</dbReference>
<reference evidence="3" key="1">
    <citation type="submission" date="2019-08" db="EMBL/GenBank/DDBJ databases">
        <title>The genome of the North American firefly Photinus pyralis.</title>
        <authorList>
            <consortium name="Photinus pyralis genome working group"/>
            <person name="Fallon T.R."/>
            <person name="Sander Lower S.E."/>
            <person name="Weng J.-K."/>
        </authorList>
    </citation>
    <scope>NUCLEOTIDE SEQUENCE</scope>
    <source>
        <strain evidence="3">TRF0915ILg1</strain>
        <tissue evidence="3">Whole body</tissue>
    </source>
</reference>
<sequence length="479" mass="54407">MEPCKTCCLGLKGGTCDCPRGKALGGSSVINVMLYVRGNPSDYYGWAEDGNTEWNYSSVVTYFRKFEGCQDPDCPFYGKDGELKLTRYKFQQPIRDILANAYSDLGYYKEYTEENPLGFWDTFMTINEGTRFGKLIIDTSEKVVRGVEVKINGKILKFRAKKEVILSAGAISSPQILMNSGIGPKKHLEDIGIRVVKDLNVGNNFQDHVIFPLFLSIDNSVVNPKSTLDEINQYYNFFMHRYGPLTEIGITNFLGFLNIKNDSIYPDLQFYHVIFEQNDSYLLPTIASAFDMPDELIATFQESNRNSCNLFIAPQILKPKSRGKIRLRSADPFDSPKIFPNYFSDKDNEDLDLLLEGIKLVKQLIQTKTLRKYNAKLVEYTLPNCKEFVFDTTEFWRCAIRNIGNHIYHQAGTCKMGPKGDPTAVVSPRLRVHEIQHLRVIDASIMPRIISGNLNAPVIMIGEKGAEFIKQAWLPSTHN</sequence>
<dbReference type="Gene3D" id="3.50.50.60">
    <property type="entry name" value="FAD/NAD(P)-binding domain"/>
    <property type="match status" value="2"/>
</dbReference>
<dbReference type="Proteomes" id="UP000801492">
    <property type="component" value="Unassembled WGS sequence"/>
</dbReference>
<dbReference type="PROSITE" id="PS00624">
    <property type="entry name" value="GMC_OXRED_2"/>
    <property type="match status" value="1"/>
</dbReference>
<evidence type="ECO:0000259" key="2">
    <source>
        <dbReference type="PROSITE" id="PS00624"/>
    </source>
</evidence>
<dbReference type="Gene3D" id="3.30.560.10">
    <property type="entry name" value="Glucose Oxidase, domain 3"/>
    <property type="match status" value="2"/>
</dbReference>
<proteinExistence type="inferred from homology"/>
<dbReference type="PIRSF" id="PIRSF000137">
    <property type="entry name" value="Alcohol_oxidase"/>
    <property type="match status" value="1"/>
</dbReference>
<dbReference type="GO" id="GO:0016614">
    <property type="term" value="F:oxidoreductase activity, acting on CH-OH group of donors"/>
    <property type="evidence" value="ECO:0007669"/>
    <property type="project" value="InterPro"/>
</dbReference>
<dbReference type="EMBL" id="VTPC01078822">
    <property type="protein sequence ID" value="KAF2888238.1"/>
    <property type="molecule type" value="Genomic_DNA"/>
</dbReference>
<comment type="similarity">
    <text evidence="1">Belongs to the GMC oxidoreductase family.</text>
</comment>
<dbReference type="InterPro" id="IPR000172">
    <property type="entry name" value="GMC_OxRdtase_N"/>
</dbReference>
<comment type="caution">
    <text evidence="3">The sequence shown here is derived from an EMBL/GenBank/DDBJ whole genome shotgun (WGS) entry which is preliminary data.</text>
</comment>